<dbReference type="RefSeq" id="WP_093309074.1">
    <property type="nucleotide sequence ID" value="NZ_FNYH01000005.1"/>
</dbReference>
<feature type="transmembrane region" description="Helical" evidence="1">
    <location>
        <begin position="9"/>
        <end position="30"/>
    </location>
</feature>
<keyword evidence="1" id="KW-1133">Transmembrane helix</keyword>
<keyword evidence="1" id="KW-0812">Transmembrane</keyword>
<evidence type="ECO:0000313" key="3">
    <source>
        <dbReference type="Proteomes" id="UP000242999"/>
    </source>
</evidence>
<evidence type="ECO:0000256" key="1">
    <source>
        <dbReference type="SAM" id="Phobius"/>
    </source>
</evidence>
<protein>
    <submittedName>
        <fullName evidence="2">Uncharacterized protein</fullName>
    </submittedName>
</protein>
<organism evidence="2 3">
    <name type="scientific">Allopseudospirillum japonicum</name>
    <dbReference type="NCBI Taxonomy" id="64971"/>
    <lineage>
        <taxon>Bacteria</taxon>
        <taxon>Pseudomonadati</taxon>
        <taxon>Pseudomonadota</taxon>
        <taxon>Gammaproteobacteria</taxon>
        <taxon>Oceanospirillales</taxon>
        <taxon>Oceanospirillaceae</taxon>
        <taxon>Allopseudospirillum</taxon>
    </lineage>
</organism>
<dbReference type="EMBL" id="FNYH01000005">
    <property type="protein sequence ID" value="SEI59205.1"/>
    <property type="molecule type" value="Genomic_DNA"/>
</dbReference>
<evidence type="ECO:0000313" key="2">
    <source>
        <dbReference type="EMBL" id="SEI59205.1"/>
    </source>
</evidence>
<reference evidence="3" key="1">
    <citation type="submission" date="2016-10" db="EMBL/GenBank/DDBJ databases">
        <authorList>
            <person name="Varghese N."/>
            <person name="Submissions S."/>
        </authorList>
    </citation>
    <scope>NUCLEOTIDE SEQUENCE [LARGE SCALE GENOMIC DNA]</scope>
    <source>
        <strain evidence="3">DSM 7165</strain>
    </source>
</reference>
<feature type="transmembrane region" description="Helical" evidence="1">
    <location>
        <begin position="36"/>
        <end position="54"/>
    </location>
</feature>
<name>A0A1H6S657_9GAMM</name>
<keyword evidence="3" id="KW-1185">Reference proteome</keyword>
<accession>A0A1H6S657</accession>
<gene>
    <name evidence="2" type="ORF">SAMN05421831_1053</name>
</gene>
<sequence>MKTKNVGLALYYIFLAICLVSMAGVQILFFDYTWSVTVMVIAIEFILVSLLAYLPELWRFHWKKAPLVSIAKL</sequence>
<keyword evidence="1" id="KW-0472">Membrane</keyword>
<dbReference type="AlphaFoldDB" id="A0A1H6S657"/>
<proteinExistence type="predicted"/>
<dbReference type="Proteomes" id="UP000242999">
    <property type="component" value="Unassembled WGS sequence"/>
</dbReference>